<dbReference type="GeneID" id="9744461"/>
<evidence type="ECO:0000313" key="3">
    <source>
        <dbReference type="EMBL" id="ADN36732.1"/>
    </source>
</evidence>
<keyword evidence="1" id="KW-0472">Membrane</keyword>
<evidence type="ECO:0000259" key="2">
    <source>
        <dbReference type="Pfam" id="PF07790"/>
    </source>
</evidence>
<dbReference type="EMBL" id="CP002117">
    <property type="protein sequence ID" value="ADN36732.1"/>
    <property type="molecule type" value="Genomic_DNA"/>
</dbReference>
<dbReference type="InterPro" id="IPR012859">
    <property type="entry name" value="Pilin_N_archaeal"/>
</dbReference>
<gene>
    <name evidence="3" type="ordered locus">Mpet_1982</name>
</gene>
<dbReference type="KEGG" id="mpi:Mpet_1982"/>
<keyword evidence="4" id="KW-1185">Reference proteome</keyword>
<dbReference type="Pfam" id="PF07790">
    <property type="entry name" value="Pilin_N"/>
    <property type="match status" value="1"/>
</dbReference>
<feature type="transmembrane region" description="Helical" evidence="1">
    <location>
        <begin position="12"/>
        <end position="37"/>
    </location>
</feature>
<dbReference type="STRING" id="679926.Mpet_1982"/>
<dbReference type="eggNOG" id="arCOG02421">
    <property type="taxonomic scope" value="Archaea"/>
</dbReference>
<dbReference type="NCBIfam" id="TIGR02537">
    <property type="entry name" value="arch_flag_Nterm"/>
    <property type="match status" value="1"/>
</dbReference>
<feature type="domain" description="Archaeal Type IV pilin N-terminal" evidence="2">
    <location>
        <begin position="12"/>
        <end position="86"/>
    </location>
</feature>
<name>E1RJ62_METP4</name>
<keyword evidence="1" id="KW-0812">Transmembrane</keyword>
<sequence precursor="true">MKKGIVVEKYGAVSPVVGVMLMLVVTIILAAVVSAFASGVTGDTQVAPQASLRISTGGDIASGEYDISIEHLSGDPIPTKDVEIITWLTLPNSTVVKHVQAADSPYALLSSSSLAGHPSYSRVPHVYDQQKYGYPCKSTENVTVPYTGYVIGGINETGDSPAWFGVVTWMPGDIARTYMAYGAAELLGLVPAGEEFPGDASTYDDAVDVLEDCVSSNAQLEVKILHVPSGKYILDETVALQG</sequence>
<dbReference type="InterPro" id="IPR013373">
    <property type="entry name" value="Flagellin/pilin_N_arc"/>
</dbReference>
<dbReference type="Proteomes" id="UP000006565">
    <property type="component" value="Chromosome"/>
</dbReference>
<organism evidence="3 4">
    <name type="scientific">Methanolacinia petrolearia (strain DSM 11571 / OCM 486 / SEBR 4847)</name>
    <name type="common">Methanoplanus petrolearius</name>
    <dbReference type="NCBI Taxonomy" id="679926"/>
    <lineage>
        <taxon>Archaea</taxon>
        <taxon>Methanobacteriati</taxon>
        <taxon>Methanobacteriota</taxon>
        <taxon>Stenosarchaea group</taxon>
        <taxon>Methanomicrobia</taxon>
        <taxon>Methanomicrobiales</taxon>
        <taxon>Methanomicrobiaceae</taxon>
        <taxon>Methanolacinia</taxon>
    </lineage>
</organism>
<evidence type="ECO:0000256" key="1">
    <source>
        <dbReference type="SAM" id="Phobius"/>
    </source>
</evidence>
<evidence type="ECO:0000313" key="4">
    <source>
        <dbReference type="Proteomes" id="UP000006565"/>
    </source>
</evidence>
<dbReference type="HOGENOM" id="CLU_092288_0_0_2"/>
<dbReference type="OrthoDB" id="118020at2157"/>
<dbReference type="RefSeq" id="WP_013329909.1">
    <property type="nucleotide sequence ID" value="NC_014507.1"/>
</dbReference>
<keyword evidence="1" id="KW-1133">Transmembrane helix</keyword>
<protein>
    <recommendedName>
        <fullName evidence="2">Archaeal Type IV pilin N-terminal domain-containing protein</fullName>
    </recommendedName>
</protein>
<dbReference type="AlphaFoldDB" id="E1RJ62"/>
<proteinExistence type="predicted"/>
<reference evidence="3 4" key="1">
    <citation type="journal article" date="2010" name="Stand. Genomic Sci.">
        <title>Complete genome sequence of Methanoplanus petrolearius type strain (SEBR 4847).</title>
        <authorList>
            <person name="Brambilla E."/>
            <person name="Djao O.D."/>
            <person name="Daligault H."/>
            <person name="Lapidus A."/>
            <person name="Lucas S."/>
            <person name="Hammon N."/>
            <person name="Nolan M."/>
            <person name="Tice H."/>
            <person name="Cheng J.F."/>
            <person name="Han C."/>
            <person name="Tapia R."/>
            <person name="Goodwin L."/>
            <person name="Pitluck S."/>
            <person name="Liolios K."/>
            <person name="Ivanova N."/>
            <person name="Mavromatis K."/>
            <person name="Mikhailova N."/>
            <person name="Pati A."/>
            <person name="Chen A."/>
            <person name="Palaniappan K."/>
            <person name="Land M."/>
            <person name="Hauser L."/>
            <person name="Chang Y.J."/>
            <person name="Jeffries C.D."/>
            <person name="Rohde M."/>
            <person name="Spring S."/>
            <person name="Sikorski J."/>
            <person name="Goker M."/>
            <person name="Woyke T."/>
            <person name="Bristow J."/>
            <person name="Eisen J.A."/>
            <person name="Markowitz V."/>
            <person name="Hugenholtz P."/>
            <person name="Kyrpides N.C."/>
            <person name="Klenk H.P."/>
        </authorList>
    </citation>
    <scope>NUCLEOTIDE SEQUENCE [LARGE SCALE GENOMIC DNA]</scope>
    <source>
        <strain evidence="4">DSM 11571 / OCM 486 / SEBR 4847</strain>
    </source>
</reference>
<accession>E1RJ62</accession>